<gene>
    <name evidence="1" type="ORF">J1605_020300</name>
</gene>
<proteinExistence type="predicted"/>
<protein>
    <submittedName>
        <fullName evidence="1">Uncharacterized protein</fullName>
    </submittedName>
</protein>
<reference evidence="1 2" key="1">
    <citation type="submission" date="2022-11" db="EMBL/GenBank/DDBJ databases">
        <title>Whole genome sequence of Eschrichtius robustus ER-17-0199.</title>
        <authorList>
            <person name="Bruniche-Olsen A."/>
            <person name="Black A.N."/>
            <person name="Fields C.J."/>
            <person name="Walden K."/>
            <person name="Dewoody J.A."/>
        </authorList>
    </citation>
    <scope>NUCLEOTIDE SEQUENCE [LARGE SCALE GENOMIC DNA]</scope>
    <source>
        <strain evidence="1">ER-17-0199</strain>
        <tissue evidence="1">Blubber</tissue>
    </source>
</reference>
<evidence type="ECO:0000313" key="2">
    <source>
        <dbReference type="Proteomes" id="UP001159641"/>
    </source>
</evidence>
<dbReference type="EMBL" id="JAIQCJ010001201">
    <property type="protein sequence ID" value="KAJ8791578.1"/>
    <property type="molecule type" value="Genomic_DNA"/>
</dbReference>
<evidence type="ECO:0000313" key="1">
    <source>
        <dbReference type="EMBL" id="KAJ8791578.1"/>
    </source>
</evidence>
<keyword evidence="2" id="KW-1185">Reference proteome</keyword>
<accession>A0AB34HK57</accession>
<comment type="caution">
    <text evidence="1">The sequence shown here is derived from an EMBL/GenBank/DDBJ whole genome shotgun (WGS) entry which is preliminary data.</text>
</comment>
<dbReference type="Proteomes" id="UP001159641">
    <property type="component" value="Unassembled WGS sequence"/>
</dbReference>
<organism evidence="1 2">
    <name type="scientific">Eschrichtius robustus</name>
    <name type="common">California gray whale</name>
    <name type="synonym">Eschrichtius gibbosus</name>
    <dbReference type="NCBI Taxonomy" id="9764"/>
    <lineage>
        <taxon>Eukaryota</taxon>
        <taxon>Metazoa</taxon>
        <taxon>Chordata</taxon>
        <taxon>Craniata</taxon>
        <taxon>Vertebrata</taxon>
        <taxon>Euteleostomi</taxon>
        <taxon>Mammalia</taxon>
        <taxon>Eutheria</taxon>
        <taxon>Laurasiatheria</taxon>
        <taxon>Artiodactyla</taxon>
        <taxon>Whippomorpha</taxon>
        <taxon>Cetacea</taxon>
        <taxon>Mysticeti</taxon>
        <taxon>Eschrichtiidae</taxon>
        <taxon>Eschrichtius</taxon>
    </lineage>
</organism>
<name>A0AB34HK57_ESCRO</name>
<sequence>MKKVAPPGPGVNAHLH</sequence>
<dbReference type="AlphaFoldDB" id="A0AB34HK57"/>